<dbReference type="Proteomes" id="UP000266673">
    <property type="component" value="Unassembled WGS sequence"/>
</dbReference>
<evidence type="ECO:0000313" key="1">
    <source>
        <dbReference type="EMBL" id="RIB19823.1"/>
    </source>
</evidence>
<dbReference type="AlphaFoldDB" id="A0A397VIW8"/>
<comment type="caution">
    <text evidence="1">The sequence shown here is derived from an EMBL/GenBank/DDBJ whole genome shotgun (WGS) entry which is preliminary data.</text>
</comment>
<name>A0A397VIW8_9GLOM</name>
<evidence type="ECO:0000313" key="2">
    <source>
        <dbReference type="Proteomes" id="UP000266673"/>
    </source>
</evidence>
<dbReference type="EMBL" id="QKWP01000451">
    <property type="protein sequence ID" value="RIB19823.1"/>
    <property type="molecule type" value="Genomic_DNA"/>
</dbReference>
<gene>
    <name evidence="1" type="ORF">C2G38_2180798</name>
</gene>
<dbReference type="OrthoDB" id="2436378at2759"/>
<sequence>MAFEFYTKQISAFGIDYEILIQIYKVLFPLQQLIVSEVHAIEKRIEKGKKALGLISSNFSTWENFYKMLVKNGFEVYVTRRLVEIESPQKAEIKKATEYQHSTMYELIEKTCNVYWRIEENEDAKKRELAKKSDTALDKLSPMLQNSEIATLVLKALKKNQNMPAIVFEWNEAGFNDVPTAPGFRNGIAGQSKAEIITNFTTNRATSYNDVVFTFPNSNAIGAWLDQIHVNIPWAINQPGVLNVCTSVTRIHQITERDTGTLSTAFDLENSPYVFYSP</sequence>
<accession>A0A397VIW8</accession>
<proteinExistence type="predicted"/>
<protein>
    <submittedName>
        <fullName evidence="1">Uncharacterized protein</fullName>
    </submittedName>
</protein>
<reference evidence="1 2" key="1">
    <citation type="submission" date="2018-06" db="EMBL/GenBank/DDBJ databases">
        <title>Comparative genomics reveals the genomic features of Rhizophagus irregularis, R. cerebriforme, R. diaphanum and Gigaspora rosea, and their symbiotic lifestyle signature.</title>
        <authorList>
            <person name="Morin E."/>
            <person name="San Clemente H."/>
            <person name="Chen E.C.H."/>
            <person name="De La Providencia I."/>
            <person name="Hainaut M."/>
            <person name="Kuo A."/>
            <person name="Kohler A."/>
            <person name="Murat C."/>
            <person name="Tang N."/>
            <person name="Roy S."/>
            <person name="Loubradou J."/>
            <person name="Henrissat B."/>
            <person name="Grigoriev I.V."/>
            <person name="Corradi N."/>
            <person name="Roux C."/>
            <person name="Martin F.M."/>
        </authorList>
    </citation>
    <scope>NUCLEOTIDE SEQUENCE [LARGE SCALE GENOMIC DNA]</scope>
    <source>
        <strain evidence="1 2">DAOM 194757</strain>
    </source>
</reference>
<keyword evidence="2" id="KW-1185">Reference proteome</keyword>
<organism evidence="1 2">
    <name type="scientific">Gigaspora rosea</name>
    <dbReference type="NCBI Taxonomy" id="44941"/>
    <lineage>
        <taxon>Eukaryota</taxon>
        <taxon>Fungi</taxon>
        <taxon>Fungi incertae sedis</taxon>
        <taxon>Mucoromycota</taxon>
        <taxon>Glomeromycotina</taxon>
        <taxon>Glomeromycetes</taxon>
        <taxon>Diversisporales</taxon>
        <taxon>Gigasporaceae</taxon>
        <taxon>Gigaspora</taxon>
    </lineage>
</organism>